<dbReference type="EMBL" id="JAKKPZ010000206">
    <property type="protein sequence ID" value="KAI1698731.1"/>
    <property type="molecule type" value="Genomic_DNA"/>
</dbReference>
<organism evidence="1 2">
    <name type="scientific">Ditylenchus destructor</name>
    <dbReference type="NCBI Taxonomy" id="166010"/>
    <lineage>
        <taxon>Eukaryota</taxon>
        <taxon>Metazoa</taxon>
        <taxon>Ecdysozoa</taxon>
        <taxon>Nematoda</taxon>
        <taxon>Chromadorea</taxon>
        <taxon>Rhabditida</taxon>
        <taxon>Tylenchina</taxon>
        <taxon>Tylenchomorpha</taxon>
        <taxon>Sphaerularioidea</taxon>
        <taxon>Anguinidae</taxon>
        <taxon>Anguininae</taxon>
        <taxon>Ditylenchus</taxon>
    </lineage>
</organism>
<protein>
    <submittedName>
        <fullName evidence="1">KRAB-A domain-containing protein 2</fullName>
    </submittedName>
</protein>
<keyword evidence="2" id="KW-1185">Reference proteome</keyword>
<dbReference type="InterPro" id="IPR012337">
    <property type="entry name" value="RNaseH-like_sf"/>
</dbReference>
<accession>A0AAD4MMG8</accession>
<name>A0AAD4MMG8_9BILA</name>
<dbReference type="Gene3D" id="3.30.420.10">
    <property type="entry name" value="Ribonuclease H-like superfamily/Ribonuclease H"/>
    <property type="match status" value="1"/>
</dbReference>
<proteinExistence type="predicted"/>
<gene>
    <name evidence="1" type="ORF">DdX_17734</name>
</gene>
<dbReference type="InterPro" id="IPR036397">
    <property type="entry name" value="RNaseH_sf"/>
</dbReference>
<evidence type="ECO:0000313" key="1">
    <source>
        <dbReference type="EMBL" id="KAI1698731.1"/>
    </source>
</evidence>
<dbReference type="GO" id="GO:0003676">
    <property type="term" value="F:nucleic acid binding"/>
    <property type="evidence" value="ECO:0007669"/>
    <property type="project" value="InterPro"/>
</dbReference>
<dbReference type="SUPFAM" id="SSF53098">
    <property type="entry name" value="Ribonuclease H-like"/>
    <property type="match status" value="1"/>
</dbReference>
<reference evidence="1" key="1">
    <citation type="submission" date="2022-01" db="EMBL/GenBank/DDBJ databases">
        <title>Genome Sequence Resource for Two Populations of Ditylenchus destructor, the Migratory Endoparasitic Phytonematode.</title>
        <authorList>
            <person name="Zhang H."/>
            <person name="Lin R."/>
            <person name="Xie B."/>
        </authorList>
    </citation>
    <scope>NUCLEOTIDE SEQUENCE</scope>
    <source>
        <strain evidence="1">BazhouSP</strain>
    </source>
</reference>
<dbReference type="Proteomes" id="UP001201812">
    <property type="component" value="Unassembled WGS sequence"/>
</dbReference>
<dbReference type="AlphaFoldDB" id="A0AAD4MMG8"/>
<sequence>MTDNFTDVIALLICRCLSSDNGREFANKVVSEVVRQWPICRIVHGKPRHSQSQGSVERANRDIGDILIMKPSSSQFVSKENVPDKEISLRTAVGADSLSGGQGHKHCNCL</sequence>
<evidence type="ECO:0000313" key="2">
    <source>
        <dbReference type="Proteomes" id="UP001201812"/>
    </source>
</evidence>
<comment type="caution">
    <text evidence="1">The sequence shown here is derived from an EMBL/GenBank/DDBJ whole genome shotgun (WGS) entry which is preliminary data.</text>
</comment>